<dbReference type="GO" id="GO:0020037">
    <property type="term" value="F:heme binding"/>
    <property type="evidence" value="ECO:0007669"/>
    <property type="project" value="InterPro"/>
</dbReference>
<dbReference type="PANTHER" id="PTHR46458:SF5">
    <property type="entry name" value="GLOBIN FAMILY PROFILE DOMAIN-CONTAINING PROTEIN"/>
    <property type="match status" value="1"/>
</dbReference>
<name>A0A834Y5K9_APHGI</name>
<dbReference type="PANTHER" id="PTHR46458">
    <property type="entry name" value="BLR2807 PROTEIN"/>
    <property type="match status" value="1"/>
</dbReference>
<proteinExistence type="inferred from homology"/>
<keyword evidence="1 4" id="KW-0349">Heme</keyword>
<keyword evidence="7" id="KW-1185">Reference proteome</keyword>
<dbReference type="GO" id="GO:0005344">
    <property type="term" value="F:oxygen carrier activity"/>
    <property type="evidence" value="ECO:0007669"/>
    <property type="project" value="UniProtKB-KW"/>
</dbReference>
<gene>
    <name evidence="6" type="ORF">HCN44_010998</name>
</gene>
<dbReference type="OrthoDB" id="6344802at2759"/>
<dbReference type="GO" id="GO:0046872">
    <property type="term" value="F:metal ion binding"/>
    <property type="evidence" value="ECO:0007669"/>
    <property type="project" value="UniProtKB-KW"/>
</dbReference>
<feature type="domain" description="Globin" evidence="5">
    <location>
        <begin position="38"/>
        <end position="187"/>
    </location>
</feature>
<evidence type="ECO:0000259" key="5">
    <source>
        <dbReference type="PROSITE" id="PS01033"/>
    </source>
</evidence>
<evidence type="ECO:0000256" key="4">
    <source>
        <dbReference type="RuleBase" id="RU000356"/>
    </source>
</evidence>
<keyword evidence="2" id="KW-0479">Metal-binding</keyword>
<dbReference type="Proteomes" id="UP000639338">
    <property type="component" value="Unassembled WGS sequence"/>
</dbReference>
<comment type="similarity">
    <text evidence="4">Belongs to the globin family.</text>
</comment>
<evidence type="ECO:0000313" key="6">
    <source>
        <dbReference type="EMBL" id="KAF7998590.1"/>
    </source>
</evidence>
<keyword evidence="4" id="KW-0561">Oxygen transport</keyword>
<evidence type="ECO:0000256" key="1">
    <source>
        <dbReference type="ARBA" id="ARBA00022617"/>
    </source>
</evidence>
<sequence>MNTSSNIVMGCELTKLATSNTNGKDSPPPPAATDPRLPLTARQKFTIVASWKAVARAMEPTGVYMFIKLFEDNEELLGLFTKFGDIKTKQLQVESMELTEHATKVMETLDEGIKTLDDMDAFLPYLHQVGASHLKIPGFKKQYFWKIETPFLEAVRRTLDDRYTDNVESIYKLTIKFIIETLIDGYDKAQSSNSKS</sequence>
<dbReference type="PROSITE" id="PS01033">
    <property type="entry name" value="GLOBIN"/>
    <property type="match status" value="1"/>
</dbReference>
<dbReference type="SUPFAM" id="SSF46458">
    <property type="entry name" value="Globin-like"/>
    <property type="match status" value="1"/>
</dbReference>
<organism evidence="6 7">
    <name type="scientific">Aphidius gifuensis</name>
    <name type="common">Parasitoid wasp</name>
    <dbReference type="NCBI Taxonomy" id="684658"/>
    <lineage>
        <taxon>Eukaryota</taxon>
        <taxon>Metazoa</taxon>
        <taxon>Ecdysozoa</taxon>
        <taxon>Arthropoda</taxon>
        <taxon>Hexapoda</taxon>
        <taxon>Insecta</taxon>
        <taxon>Pterygota</taxon>
        <taxon>Neoptera</taxon>
        <taxon>Endopterygota</taxon>
        <taxon>Hymenoptera</taxon>
        <taxon>Apocrita</taxon>
        <taxon>Ichneumonoidea</taxon>
        <taxon>Braconidae</taxon>
        <taxon>Aphidiinae</taxon>
        <taxon>Aphidius</taxon>
    </lineage>
</organism>
<keyword evidence="4" id="KW-0813">Transport</keyword>
<dbReference type="Pfam" id="PF00042">
    <property type="entry name" value="Globin"/>
    <property type="match status" value="1"/>
</dbReference>
<dbReference type="Gene3D" id="1.10.490.10">
    <property type="entry name" value="Globins"/>
    <property type="match status" value="1"/>
</dbReference>
<keyword evidence="3" id="KW-0408">Iron</keyword>
<evidence type="ECO:0000256" key="3">
    <source>
        <dbReference type="ARBA" id="ARBA00023004"/>
    </source>
</evidence>
<accession>A0A834Y5K9</accession>
<comment type="caution">
    <text evidence="6">The sequence shown here is derived from an EMBL/GenBank/DDBJ whole genome shotgun (WGS) entry which is preliminary data.</text>
</comment>
<evidence type="ECO:0000256" key="2">
    <source>
        <dbReference type="ARBA" id="ARBA00022723"/>
    </source>
</evidence>
<dbReference type="InterPro" id="IPR009050">
    <property type="entry name" value="Globin-like_sf"/>
</dbReference>
<dbReference type="GO" id="GO:0019825">
    <property type="term" value="F:oxygen binding"/>
    <property type="evidence" value="ECO:0007669"/>
    <property type="project" value="InterPro"/>
</dbReference>
<evidence type="ECO:0000313" key="7">
    <source>
        <dbReference type="Proteomes" id="UP000639338"/>
    </source>
</evidence>
<dbReference type="InterPro" id="IPR012292">
    <property type="entry name" value="Globin/Proto"/>
</dbReference>
<dbReference type="AlphaFoldDB" id="A0A834Y5K9"/>
<reference evidence="6 7" key="1">
    <citation type="submission" date="2020-08" db="EMBL/GenBank/DDBJ databases">
        <title>Aphidius gifuensis genome sequencing and assembly.</title>
        <authorList>
            <person name="Du Z."/>
        </authorList>
    </citation>
    <scope>NUCLEOTIDE SEQUENCE [LARGE SCALE GENOMIC DNA]</scope>
    <source>
        <strain evidence="6">YNYX2018</strain>
        <tissue evidence="6">Adults</tissue>
    </source>
</reference>
<dbReference type="InterPro" id="IPR000971">
    <property type="entry name" value="Globin"/>
</dbReference>
<dbReference type="InterPro" id="IPR050532">
    <property type="entry name" value="Globin-like_OT"/>
</dbReference>
<dbReference type="EMBL" id="JACMRX010000001">
    <property type="protein sequence ID" value="KAF7998590.1"/>
    <property type="molecule type" value="Genomic_DNA"/>
</dbReference>
<protein>
    <recommendedName>
        <fullName evidence="5">Globin domain-containing protein</fullName>
    </recommendedName>
</protein>